<dbReference type="GO" id="GO:0008408">
    <property type="term" value="F:3'-5' exonuclease activity"/>
    <property type="evidence" value="ECO:0007669"/>
    <property type="project" value="InterPro"/>
</dbReference>
<keyword evidence="3" id="KW-0378">Hydrolase</keyword>
<dbReference type="GO" id="GO:0003676">
    <property type="term" value="F:nucleic acid binding"/>
    <property type="evidence" value="ECO:0007669"/>
    <property type="project" value="InterPro"/>
</dbReference>
<dbReference type="InterPro" id="IPR036397">
    <property type="entry name" value="RNaseH_sf"/>
</dbReference>
<keyword evidence="3" id="KW-0269">Exonuclease</keyword>
<evidence type="ECO:0000313" key="3">
    <source>
        <dbReference type="EMBL" id="SJZ58760.1"/>
    </source>
</evidence>
<dbReference type="GO" id="GO:0006139">
    <property type="term" value="P:nucleobase-containing compound metabolic process"/>
    <property type="evidence" value="ECO:0007669"/>
    <property type="project" value="InterPro"/>
</dbReference>
<gene>
    <name evidence="3" type="ORF">SAMN02745205_01286</name>
</gene>
<dbReference type="EMBL" id="FUWL01000009">
    <property type="protein sequence ID" value="SJZ58760.1"/>
    <property type="molecule type" value="Genomic_DNA"/>
</dbReference>
<dbReference type="Proteomes" id="UP000189956">
    <property type="component" value="Unassembled WGS sequence"/>
</dbReference>
<name>A0A1T4LVI7_PORCN</name>
<dbReference type="RefSeq" id="WP_025838675.1">
    <property type="nucleotide sequence ID" value="NZ_FUWL01000009.1"/>
</dbReference>
<dbReference type="PANTHER" id="PTHR47765">
    <property type="entry name" value="3'-5' EXONUCLEASE DOMAIN-CONTAINING PROTEIN"/>
    <property type="match status" value="1"/>
</dbReference>
<dbReference type="InterPro" id="IPR052408">
    <property type="entry name" value="Exonuclease_MUT-7-like"/>
</dbReference>
<dbReference type="CDD" id="cd06141">
    <property type="entry name" value="WRN_exo"/>
    <property type="match status" value="1"/>
</dbReference>
<reference evidence="3 4" key="1">
    <citation type="submission" date="2017-02" db="EMBL/GenBank/DDBJ databases">
        <authorList>
            <person name="Peterson S.W."/>
        </authorList>
    </citation>
    <scope>NUCLEOTIDE SEQUENCE [LARGE SCALE GENOMIC DNA]</scope>
    <source>
        <strain evidence="3 4">ATCC 700135</strain>
    </source>
</reference>
<protein>
    <submittedName>
        <fullName evidence="3">3'-5' exonuclease</fullName>
    </submittedName>
</protein>
<dbReference type="Pfam" id="PF01612">
    <property type="entry name" value="DNA_pol_A_exo1"/>
    <property type="match status" value="1"/>
</dbReference>
<evidence type="ECO:0000259" key="2">
    <source>
        <dbReference type="SMART" id="SM00474"/>
    </source>
</evidence>
<feature type="region of interest" description="Disordered" evidence="1">
    <location>
        <begin position="215"/>
        <end position="237"/>
    </location>
</feature>
<evidence type="ECO:0000256" key="1">
    <source>
        <dbReference type="SAM" id="MobiDB-lite"/>
    </source>
</evidence>
<keyword evidence="3" id="KW-0540">Nuclease</keyword>
<sequence>MTDLTREISKDELNELPIEVIPIPVEVIDETTPIDRVGEVCDLLRSSEIVGFDTETKPSFTKGVTHKVALLQLANAERSYIFRLIRLSDEAKAPLRAIIEDKKLIKVGVGIHDDARILRSDYEWTPAGMLEIRRLTVENQMQVGSLSKIYALLYGKRLTKGQRLSDWEKETLTEAQINYAGLDAWAGLRIFDALKDVFRPAMVENVFEPMKKTVPKARSFRKKPHSTRKRISDKQEE</sequence>
<proteinExistence type="predicted"/>
<dbReference type="PANTHER" id="PTHR47765:SF2">
    <property type="entry name" value="EXONUCLEASE MUT-7 HOMOLOG"/>
    <property type="match status" value="1"/>
</dbReference>
<evidence type="ECO:0000313" key="4">
    <source>
        <dbReference type="Proteomes" id="UP000189956"/>
    </source>
</evidence>
<dbReference type="InterPro" id="IPR002562">
    <property type="entry name" value="3'-5'_exonuclease_dom"/>
</dbReference>
<feature type="compositionally biased region" description="Basic residues" evidence="1">
    <location>
        <begin position="215"/>
        <end position="229"/>
    </location>
</feature>
<dbReference type="Gene3D" id="3.30.420.10">
    <property type="entry name" value="Ribonuclease H-like superfamily/Ribonuclease H"/>
    <property type="match status" value="1"/>
</dbReference>
<accession>A0A1T4LVI7</accession>
<dbReference type="AlphaFoldDB" id="A0A1T4LVI7"/>
<dbReference type="InterPro" id="IPR012337">
    <property type="entry name" value="RNaseH-like_sf"/>
</dbReference>
<organism evidence="3 4">
    <name type="scientific">Porphyromonas cangingivalis</name>
    <dbReference type="NCBI Taxonomy" id="36874"/>
    <lineage>
        <taxon>Bacteria</taxon>
        <taxon>Pseudomonadati</taxon>
        <taxon>Bacteroidota</taxon>
        <taxon>Bacteroidia</taxon>
        <taxon>Bacteroidales</taxon>
        <taxon>Porphyromonadaceae</taxon>
        <taxon>Porphyromonas</taxon>
    </lineage>
</organism>
<dbReference type="SUPFAM" id="SSF53098">
    <property type="entry name" value="Ribonuclease H-like"/>
    <property type="match status" value="1"/>
</dbReference>
<feature type="domain" description="3'-5' exonuclease" evidence="2">
    <location>
        <begin position="25"/>
        <end position="199"/>
    </location>
</feature>
<dbReference type="SMART" id="SM00474">
    <property type="entry name" value="35EXOc"/>
    <property type="match status" value="1"/>
</dbReference>